<reference evidence="1 2" key="1">
    <citation type="submission" date="2020-03" db="EMBL/GenBank/DDBJ databases">
        <title>Rubrivivax benzoatilyticus JA2 (sequenced after 10 years sub-culturing).</title>
        <authorList>
            <person name="Gupta D."/>
            <person name="Chintalapati S."/>
            <person name="Chintalapati V.R."/>
        </authorList>
    </citation>
    <scope>NUCLEOTIDE SEQUENCE [LARGE SCALE GENOMIC DNA]</scope>
    <source>
        <strain evidence="1 2">JA2-Mal</strain>
    </source>
</reference>
<evidence type="ECO:0000313" key="2">
    <source>
        <dbReference type="Proteomes" id="UP000802098"/>
    </source>
</evidence>
<dbReference type="CDD" id="cd02062">
    <property type="entry name" value="Nitro_FMN_reductase"/>
    <property type="match status" value="1"/>
</dbReference>
<evidence type="ECO:0000313" key="1">
    <source>
        <dbReference type="EMBL" id="NHK97318.1"/>
    </source>
</evidence>
<dbReference type="RefSeq" id="WP_029719078.1">
    <property type="nucleotide sequence ID" value="NZ_JAAOCD010000001.1"/>
</dbReference>
<dbReference type="NCBIfam" id="NF047509">
    <property type="entry name" value="Rv3131_FMN_oxido"/>
    <property type="match status" value="1"/>
</dbReference>
<protein>
    <recommendedName>
        <fullName evidence="3">Tat pathway signal protein</fullName>
    </recommendedName>
</protein>
<keyword evidence="2" id="KW-1185">Reference proteome</keyword>
<accession>A0ABX0HUX6</accession>
<dbReference type="SUPFAM" id="SSF55469">
    <property type="entry name" value="FMN-dependent nitroreductase-like"/>
    <property type="match status" value="2"/>
</dbReference>
<dbReference type="Proteomes" id="UP000802098">
    <property type="component" value="Unassembled WGS sequence"/>
</dbReference>
<evidence type="ECO:0008006" key="3">
    <source>
        <dbReference type="Google" id="ProtNLM"/>
    </source>
</evidence>
<dbReference type="Gene3D" id="3.40.109.10">
    <property type="entry name" value="NADH Oxidase"/>
    <property type="match status" value="2"/>
</dbReference>
<gene>
    <name evidence="1" type="ORF">G7087_02915</name>
</gene>
<name>A0ABX0HUX6_9BURK</name>
<dbReference type="InterPro" id="IPR000415">
    <property type="entry name" value="Nitroreductase-like"/>
</dbReference>
<proteinExistence type="predicted"/>
<dbReference type="EMBL" id="JAAOCD010000001">
    <property type="protein sequence ID" value="NHK97318.1"/>
    <property type="molecule type" value="Genomic_DNA"/>
</dbReference>
<sequence>MPTRRRVMTYGALLAGGAPLAGCDDGDVQQATALLQRRLALPGSVDGHERLRALVHAATLAPSSHNTQCWRFVLGRDSIRIEPDFTRRCPAVDPDDHHLFVSLGCATENLVLAALAHGLQAEPQVGRDGRIEVALAPTRPQLATRYAAIPQRQTTRGPFDGHPLPAATWRQLEDAAAGNGVNTHLVSDTAGLERLLDAVAAGHRAQFSDAAFVDELVQWLRFDADEAAASGDGLFVGCSGRPSLPPWLARRLVRRFLGARAETDLAAEQLRSSAGVLILASDAAAGPAGWVGVGRAFQRLALEATAAGLQLSLLNPPVEVAALRAPFAAAFGLGTLRPDLVVRIGRGERLPDSLRRPPAAVLA</sequence>
<dbReference type="InterPro" id="IPR006311">
    <property type="entry name" value="TAT_signal"/>
</dbReference>
<organism evidence="1 2">
    <name type="scientific">Rubrivivax benzoatilyticus</name>
    <dbReference type="NCBI Taxonomy" id="316997"/>
    <lineage>
        <taxon>Bacteria</taxon>
        <taxon>Pseudomonadati</taxon>
        <taxon>Pseudomonadota</taxon>
        <taxon>Betaproteobacteria</taxon>
        <taxon>Burkholderiales</taxon>
        <taxon>Sphaerotilaceae</taxon>
        <taxon>Rubrivivax</taxon>
    </lineage>
</organism>
<dbReference type="PROSITE" id="PS51318">
    <property type="entry name" value="TAT"/>
    <property type="match status" value="1"/>
</dbReference>
<comment type="caution">
    <text evidence="1">The sequence shown here is derived from an EMBL/GenBank/DDBJ whole genome shotgun (WGS) entry which is preliminary data.</text>
</comment>